<feature type="compositionally biased region" description="Basic and acidic residues" evidence="1">
    <location>
        <begin position="19"/>
        <end position="40"/>
    </location>
</feature>
<protein>
    <recommendedName>
        <fullName evidence="5">Mcm2 3 5 family protein</fullName>
    </recommendedName>
</protein>
<feature type="transmembrane region" description="Helical" evidence="2">
    <location>
        <begin position="739"/>
        <end position="760"/>
    </location>
</feature>
<evidence type="ECO:0000256" key="1">
    <source>
        <dbReference type="SAM" id="MobiDB-lite"/>
    </source>
</evidence>
<keyword evidence="2" id="KW-0812">Transmembrane</keyword>
<proteinExistence type="predicted"/>
<dbReference type="AlphaFoldDB" id="A0A9P8NC80"/>
<accession>A0A9P8NC80</accession>
<evidence type="ECO:0000256" key="2">
    <source>
        <dbReference type="SAM" id="Phobius"/>
    </source>
</evidence>
<organism evidence="3 4">
    <name type="scientific">Aspergillus fumigatus</name>
    <name type="common">Neosartorya fumigata</name>
    <dbReference type="NCBI Taxonomy" id="746128"/>
    <lineage>
        <taxon>Eukaryota</taxon>
        <taxon>Fungi</taxon>
        <taxon>Dikarya</taxon>
        <taxon>Ascomycota</taxon>
        <taxon>Pezizomycotina</taxon>
        <taxon>Eurotiomycetes</taxon>
        <taxon>Eurotiomycetidae</taxon>
        <taxon>Eurotiales</taxon>
        <taxon>Aspergillaceae</taxon>
        <taxon>Aspergillus</taxon>
        <taxon>Aspergillus subgen. Fumigati</taxon>
    </lineage>
</organism>
<feature type="transmembrane region" description="Helical" evidence="2">
    <location>
        <begin position="203"/>
        <end position="229"/>
    </location>
</feature>
<evidence type="ECO:0008006" key="5">
    <source>
        <dbReference type="Google" id="ProtNLM"/>
    </source>
</evidence>
<feature type="transmembrane region" description="Helical" evidence="2">
    <location>
        <begin position="267"/>
        <end position="287"/>
    </location>
</feature>
<dbReference type="Proteomes" id="UP000813423">
    <property type="component" value="Unassembled WGS sequence"/>
</dbReference>
<keyword evidence="2" id="KW-0472">Membrane</keyword>
<keyword evidence="2" id="KW-1133">Transmembrane helix</keyword>
<gene>
    <name evidence="3" type="ORF">KXV57_009401</name>
</gene>
<evidence type="ECO:0000313" key="4">
    <source>
        <dbReference type="Proteomes" id="UP000813423"/>
    </source>
</evidence>
<comment type="caution">
    <text evidence="3">The sequence shown here is derived from an EMBL/GenBank/DDBJ whole genome shotgun (WGS) entry which is preliminary data.</text>
</comment>
<reference evidence="3" key="1">
    <citation type="submission" date="2021-08" db="EMBL/GenBank/DDBJ databases">
        <title>Global Aspergillus fumigatus from environmental and clinical sources.</title>
        <authorList>
            <person name="Barber A."/>
            <person name="Sae-Ong T."/>
        </authorList>
    </citation>
    <scope>NUCLEOTIDE SEQUENCE</scope>
    <source>
        <strain evidence="3">NRZ-2016-071</strain>
    </source>
</reference>
<feature type="transmembrane region" description="Helical" evidence="2">
    <location>
        <begin position="158"/>
        <end position="183"/>
    </location>
</feature>
<feature type="compositionally biased region" description="Pro residues" evidence="1">
    <location>
        <begin position="114"/>
        <end position="123"/>
    </location>
</feature>
<feature type="compositionally biased region" description="Polar residues" evidence="1">
    <location>
        <begin position="1"/>
        <end position="10"/>
    </location>
</feature>
<dbReference type="EMBL" id="JAIBSC010000090">
    <property type="protein sequence ID" value="KAH1898939.1"/>
    <property type="molecule type" value="Genomic_DNA"/>
</dbReference>
<sequence>MASESQQSKQYLLPPVSELLRRDDTTNKNNNHNDNEDHSFLPKSWNPFDRSPSPDRDYIRYQPASSTNDDPASPPAPREPALGLGITNTFPQSPYKRPGPDDADDGDLATKSPYPEPSEPSEPTPLQYQTSRTTLLPHSPEYIKCPTHQGIVQKRLSWVPITILVLAIYSTIFSGIYLVLALVKPRYGKKIGEDGGLAPSTASLLSALFAKTIELSYVTVCVAFLGQVLSRRAITKGSRGITISDMSMRTWIMQPGSLIVHWETVRYSALTVLGVITLTATLVAMLYTTAAEALVAPKLRMGPLEPRVLVGNVSTEFANPAYLITHCSTPVTLAMDPEAAGSTCLDLELVGQAYHNYQAYISAWSDLAKTNNGTTSTLAARPPPNGSLYDNTTVTGSWIDIGNMTELSLRYGRMVNNVTAAMPHAGVIAAAADPRNGIRQPADVTGEGNFEIEASVPSPAVNVLCVGMTEEELTPLVYERWPDGHNFNPLTWDYEGHQVVPVDWFNRTVVDDIFGWDPTANAEVKQTPPVFGKLPIANNTITNSTGFWPTNAIYILGAAPNKTMTPPYVLCALRAKLSPVCSTKYSAAASGASFSAHCENPANPLQYNHRNQSAHDGVWDGNWKNVAGEWARSLSLNSGITDGRASNARLLMQFLPTLDPRTKTYSLDPKLPSVGEALAVLAGSTLLLGSRNAPFVQFFNYTKPDNVSSALAEPVSQYFEATVRAVGYASGGTEQWQNVFYLILVFAFLTSAIILAFMLFEVRGRQITDFTEPQNLFALAMNSPATAQLQGACGAGPQGRQLNERFYVAMEEEDEHYYIRTKAEENVRPASMRARRSMASMEVDEMPKAVSPAMDEYRRLSSRSSLLSRFY</sequence>
<name>A0A9P8NC80_ASPFM</name>
<feature type="region of interest" description="Disordered" evidence="1">
    <location>
        <begin position="1"/>
        <end position="132"/>
    </location>
</feature>
<evidence type="ECO:0000313" key="3">
    <source>
        <dbReference type="EMBL" id="KAH1898939.1"/>
    </source>
</evidence>